<dbReference type="SMART" id="SM00409">
    <property type="entry name" value="IG"/>
    <property type="match status" value="4"/>
</dbReference>
<protein>
    <submittedName>
        <fullName evidence="4">T-cell surface glycoprotein</fullName>
    </submittedName>
</protein>
<gene>
    <name evidence="4" type="primary">CD4</name>
</gene>
<keyword evidence="2" id="KW-0732">Signal</keyword>
<feature type="domain" description="Ig-like" evidence="3">
    <location>
        <begin position="333"/>
        <end position="402"/>
    </location>
</feature>
<dbReference type="PROSITE" id="PS50835">
    <property type="entry name" value="IG_LIKE"/>
    <property type="match status" value="2"/>
</dbReference>
<dbReference type="AlphaFoldDB" id="B9UYP4"/>
<dbReference type="InterPro" id="IPR036179">
    <property type="entry name" value="Ig-like_dom_sf"/>
</dbReference>
<feature type="chain" id="PRO_5002891380" evidence="2">
    <location>
        <begin position="19"/>
        <end position="462"/>
    </location>
</feature>
<sequence>MERFVLILFPALISTSGASKSVYAQVGGRVVLKPPAINTYKYVYWRFAKEDGLQLAWRNHLGGTGINKDEPWTNKLTLPDESLVITNLQPENFGTYFCEITSGSQTLPIHSIELIKLNVSVSPAEPLLPGESLSLSCTADYRKKPEIYWLNPRGERIKNNQGTVTVRVTSQDDGMWICVVAEEKQVKMPVKVVGLSPAPLVPHYTSTSSPITVPCSIPPLITWEQIKAKGIHEVHWQFFPETSSGLISQDAQRLFSLSLAGPLSWKRDQPRGLSPARDPKTGNLDLTRKLARVEDRGDYMCTMKFKNGRTLNRTVHVEVLQIISSPGPHLLSGQQLNLTCSVGQPLPSDLHLQWFRPKQSAQPDLKSARLTIPEVSTDDGGQWECGLLQGETRLTSAAITLTIEPKLSVWMLVISCSAAAIVSLLLLILGLIIHRRRRRKMRHLRPQLCRCKKPKPKGFYRT</sequence>
<reference evidence="4" key="1">
    <citation type="journal article" date="2009" name="Fish Shellfish Immunol.">
        <title>A CD4 homologue in Atlantic halibut (Hippoglossus hippoglossus): molecular cloning and characterisation.</title>
        <authorList>
            <person name="Patel S."/>
            <person name="Overgard A.C."/>
            <person name="Nerland A.H."/>
        </authorList>
    </citation>
    <scope>NUCLEOTIDE SEQUENCE</scope>
</reference>
<keyword evidence="1" id="KW-0472">Membrane</keyword>
<dbReference type="Gene3D" id="2.60.40.10">
    <property type="entry name" value="Immunoglobulins"/>
    <property type="match status" value="4"/>
</dbReference>
<keyword evidence="1" id="KW-0812">Transmembrane</keyword>
<feature type="signal peptide" evidence="2">
    <location>
        <begin position="1"/>
        <end position="18"/>
    </location>
</feature>
<dbReference type="OrthoDB" id="8657369at2759"/>
<dbReference type="SMART" id="SM00408">
    <property type="entry name" value="IGc2"/>
    <property type="match status" value="3"/>
</dbReference>
<accession>B9UYP4</accession>
<evidence type="ECO:0000256" key="1">
    <source>
        <dbReference type="SAM" id="Phobius"/>
    </source>
</evidence>
<evidence type="ECO:0000259" key="3">
    <source>
        <dbReference type="PROSITE" id="PS50835"/>
    </source>
</evidence>
<dbReference type="InterPro" id="IPR007110">
    <property type="entry name" value="Ig-like_dom"/>
</dbReference>
<dbReference type="InterPro" id="IPR003599">
    <property type="entry name" value="Ig_sub"/>
</dbReference>
<dbReference type="Pfam" id="PF13927">
    <property type="entry name" value="Ig_3"/>
    <property type="match status" value="1"/>
</dbReference>
<dbReference type="SUPFAM" id="SSF48726">
    <property type="entry name" value="Immunoglobulin"/>
    <property type="match status" value="3"/>
</dbReference>
<dbReference type="PANTHER" id="PTHR11422:SF0">
    <property type="entry name" value="T-CELL SURFACE GLYCOPROTEIN CD4"/>
    <property type="match status" value="1"/>
</dbReference>
<name>B9UYP4_HIPHI</name>
<dbReference type="InterPro" id="IPR013783">
    <property type="entry name" value="Ig-like_fold"/>
</dbReference>
<dbReference type="EMBL" id="FJ185042">
    <property type="protein sequence ID" value="ACM50925.1"/>
    <property type="molecule type" value="mRNA"/>
</dbReference>
<organism evidence="4">
    <name type="scientific">Hippoglossus hippoglossus</name>
    <name type="common">Atlantic halibut</name>
    <name type="synonym">Pleuronectes hippoglossus</name>
    <dbReference type="NCBI Taxonomy" id="8267"/>
    <lineage>
        <taxon>Eukaryota</taxon>
        <taxon>Metazoa</taxon>
        <taxon>Chordata</taxon>
        <taxon>Craniata</taxon>
        <taxon>Vertebrata</taxon>
        <taxon>Euteleostomi</taxon>
        <taxon>Actinopterygii</taxon>
        <taxon>Neopterygii</taxon>
        <taxon>Teleostei</taxon>
        <taxon>Neoteleostei</taxon>
        <taxon>Acanthomorphata</taxon>
        <taxon>Carangaria</taxon>
        <taxon>Pleuronectiformes</taxon>
        <taxon>Pleuronectoidei</taxon>
        <taxon>Pleuronectidae</taxon>
        <taxon>Hippoglossus</taxon>
    </lineage>
</organism>
<evidence type="ECO:0000313" key="4">
    <source>
        <dbReference type="EMBL" id="ACM50925.1"/>
    </source>
</evidence>
<keyword evidence="1" id="KW-1133">Transmembrane helix</keyword>
<evidence type="ECO:0000256" key="2">
    <source>
        <dbReference type="SAM" id="SignalP"/>
    </source>
</evidence>
<dbReference type="InterPro" id="IPR003598">
    <property type="entry name" value="Ig_sub2"/>
</dbReference>
<proteinExistence type="evidence at transcript level"/>
<feature type="transmembrane region" description="Helical" evidence="1">
    <location>
        <begin position="409"/>
        <end position="433"/>
    </location>
</feature>
<feature type="domain" description="Ig-like" evidence="3">
    <location>
        <begin position="108"/>
        <end position="189"/>
    </location>
</feature>
<dbReference type="PANTHER" id="PTHR11422">
    <property type="entry name" value="T-CELL SURFACE GLYCOPROTEIN CD4"/>
    <property type="match status" value="1"/>
</dbReference>